<evidence type="ECO:0000313" key="1">
    <source>
        <dbReference type="EMBL" id="KKN42384.1"/>
    </source>
</evidence>
<dbReference type="InterPro" id="IPR049245">
    <property type="entry name" value="DUF6880"/>
</dbReference>
<dbReference type="AlphaFoldDB" id="A0A0F9QIT2"/>
<comment type="caution">
    <text evidence="1">The sequence shown here is derived from an EMBL/GenBank/DDBJ whole genome shotgun (WGS) entry which is preliminary data.</text>
</comment>
<reference evidence="1" key="1">
    <citation type="journal article" date="2015" name="Nature">
        <title>Complex archaea that bridge the gap between prokaryotes and eukaryotes.</title>
        <authorList>
            <person name="Spang A."/>
            <person name="Saw J.H."/>
            <person name="Jorgensen S.L."/>
            <person name="Zaremba-Niedzwiedzka K."/>
            <person name="Martijn J."/>
            <person name="Lind A.E."/>
            <person name="van Eijk R."/>
            <person name="Schleper C."/>
            <person name="Guy L."/>
            <person name="Ettema T.J."/>
        </authorList>
    </citation>
    <scope>NUCLEOTIDE SEQUENCE</scope>
</reference>
<sequence length="475" mass="52924">MSKKTLNKANLANLGADRLADLLIEVSAGSADMKRRLRLELSHNLGPAELSADIRKRLVSIRRSKTYVGWRRRKALIKDLSTQADMIIGKIAPAAPTEAFELLWQFLELAPSVYNRVDDSKGDVGQVFRDAISHMGEIAARAESEPEALAVRIWDAVRGNEHGEFDGIIGYLGPAMGDAGIEHLKRLILIFEQAPLEAEGDHAALRFLRDLRGRNGNYAAEQKTRMIRMWRQELAVAQGDASAYIAQYSAKDLKRPHIAAEVAALRLEQGQPEQALAVLADAMPEQHASDREGWDLIYVEALIASGRLEDAQKHRWEGFLTTLNPGMLRAYLRVLPDFDDMEFEEAAKAHASSFGDVAAALGFFLAWPALGHAARLIEQRTNEIDGKLYHLLGPAAEALRTRYPLAATLLWRAMVTETLRKSRKDQYGQAADYLMDCVAADLEISDYGTFQSHGGFVDDLRKRHVQKSAFWTRVA</sequence>
<protein>
    <submittedName>
        <fullName evidence="1">Uncharacterized protein</fullName>
    </submittedName>
</protein>
<gene>
    <name evidence="1" type="ORF">LCGC14_0713770</name>
</gene>
<proteinExistence type="predicted"/>
<dbReference type="EMBL" id="LAZR01001584">
    <property type="protein sequence ID" value="KKN42384.1"/>
    <property type="molecule type" value="Genomic_DNA"/>
</dbReference>
<name>A0A0F9QIT2_9ZZZZ</name>
<dbReference type="Pfam" id="PF21810">
    <property type="entry name" value="DUF6880"/>
    <property type="match status" value="1"/>
</dbReference>
<organism evidence="1">
    <name type="scientific">marine sediment metagenome</name>
    <dbReference type="NCBI Taxonomy" id="412755"/>
    <lineage>
        <taxon>unclassified sequences</taxon>
        <taxon>metagenomes</taxon>
        <taxon>ecological metagenomes</taxon>
    </lineage>
</organism>
<accession>A0A0F9QIT2</accession>